<dbReference type="GO" id="GO:0006303">
    <property type="term" value="P:double-strand break repair via nonhomologous end joining"/>
    <property type="evidence" value="ECO:0007669"/>
    <property type="project" value="TreeGrafter"/>
</dbReference>
<keyword evidence="2" id="KW-0378">Hydrolase</keyword>
<keyword evidence="1" id="KW-0540">Nuclease</keyword>
<dbReference type="SUPFAM" id="SSF56281">
    <property type="entry name" value="Metallo-hydrolase/oxidoreductase"/>
    <property type="match status" value="1"/>
</dbReference>
<dbReference type="AlphaFoldDB" id="A0A9W6SY98"/>
<dbReference type="GO" id="GO:0000723">
    <property type="term" value="P:telomere maintenance"/>
    <property type="evidence" value="ECO:0007669"/>
    <property type="project" value="TreeGrafter"/>
</dbReference>
<dbReference type="Proteomes" id="UP001165120">
    <property type="component" value="Unassembled WGS sequence"/>
</dbReference>
<organism evidence="5 6">
    <name type="scientific">Candida boidinii</name>
    <name type="common">Yeast</name>
    <dbReference type="NCBI Taxonomy" id="5477"/>
    <lineage>
        <taxon>Eukaryota</taxon>
        <taxon>Fungi</taxon>
        <taxon>Dikarya</taxon>
        <taxon>Ascomycota</taxon>
        <taxon>Saccharomycotina</taxon>
        <taxon>Pichiomycetes</taxon>
        <taxon>Pichiales</taxon>
        <taxon>Pichiaceae</taxon>
        <taxon>Ogataea</taxon>
        <taxon>Ogataea/Candida clade</taxon>
    </lineage>
</organism>
<keyword evidence="3" id="KW-0269">Exonuclease</keyword>
<protein>
    <submittedName>
        <fullName evidence="5">Unnamed protein product</fullName>
    </submittedName>
</protein>
<sequence>MSEATKILLESTGKIHQNIMNSIKILPVSETQTLFLSHANEFVDVSLIPVYHCIGSTMFLIKTNESRNESNLISRSLLYTGDIRLEPFVIEQLKQDTHLSAYLTNCDKILNCIYLDTTFAYREYNIDIPPNSQSIQYLISLIELYPERMKFYLSETITGFEEIWLTLQEKFGRGCLIFSQDLRQRFKNLNKIDNPLELLVRPNLSVVNLTKQKNVKLQTYGNKYRFYIGKSKTFAINDCIRIRHLINVTSEELKHLGPIKTNNENLTEGKIQIGGVTKIMVLERLLFGQFPVYSLSNNLEETEKSRNSYMEYLLKDNILLPLTLSFVHSRHSSCLETLEFISNFNTKEVYGLTESQETWNRGFTMERYYGPFLTNKGSIGKSRFDMERIKRFGDSPISIDEPIEFINNWPDLHMFQSPYKELYNNEFFNNIEFGKGDSSFLSNFYKGKVFTLDENKKPSTEYISQIRELSVHRKFFMKKNFRAKLSEAVTLKDSYLKRRKELQLLDEISNVHSDFSVKSRFKKSKTYNGFNGEWINENQQVSENEMIMFKALNKVKLSWSDTQEKDNIFTRMRSCDFKQTMDSEKFVKSDTEGGSTDTELSDEESGSTDNTTIIDASPDDLYW</sequence>
<comment type="caution">
    <text evidence="5">The sequence shown here is derived from an EMBL/GenBank/DDBJ whole genome shotgun (WGS) entry which is preliminary data.</text>
</comment>
<dbReference type="GO" id="GO:0003684">
    <property type="term" value="F:damaged DNA binding"/>
    <property type="evidence" value="ECO:0007669"/>
    <property type="project" value="TreeGrafter"/>
</dbReference>
<dbReference type="PANTHER" id="PTHR23240">
    <property type="entry name" value="DNA CROSS-LINK REPAIR PROTEIN PSO2/SNM1-RELATED"/>
    <property type="match status" value="1"/>
</dbReference>
<accession>A0A9W6SY98</accession>
<dbReference type="InterPro" id="IPR036866">
    <property type="entry name" value="RibonucZ/Hydroxyglut_hydro"/>
</dbReference>
<dbReference type="GO" id="GO:0035312">
    <property type="term" value="F:5'-3' DNA exonuclease activity"/>
    <property type="evidence" value="ECO:0007669"/>
    <property type="project" value="TreeGrafter"/>
</dbReference>
<gene>
    <name evidence="5" type="ORF">Cboi02_000077500</name>
</gene>
<reference evidence="5" key="1">
    <citation type="submission" date="2023-04" db="EMBL/GenBank/DDBJ databases">
        <title>Candida boidinii NBRC 10035.</title>
        <authorList>
            <person name="Ichikawa N."/>
            <person name="Sato H."/>
            <person name="Tonouchi N."/>
        </authorList>
    </citation>
    <scope>NUCLEOTIDE SEQUENCE</scope>
    <source>
        <strain evidence="5">NBRC 10035</strain>
    </source>
</reference>
<evidence type="ECO:0000313" key="6">
    <source>
        <dbReference type="Proteomes" id="UP001165120"/>
    </source>
</evidence>
<proteinExistence type="predicted"/>
<dbReference type="Gene3D" id="3.60.15.10">
    <property type="entry name" value="Ribonuclease Z/Hydroxyacylglutathione hydrolase-like"/>
    <property type="match status" value="1"/>
</dbReference>
<dbReference type="PANTHER" id="PTHR23240:SF8">
    <property type="entry name" value="PROTEIN ARTEMIS"/>
    <property type="match status" value="1"/>
</dbReference>
<evidence type="ECO:0000256" key="2">
    <source>
        <dbReference type="ARBA" id="ARBA00022801"/>
    </source>
</evidence>
<evidence type="ECO:0000313" key="5">
    <source>
        <dbReference type="EMBL" id="GME67350.1"/>
    </source>
</evidence>
<name>A0A9W6SY98_CANBO</name>
<dbReference type="EMBL" id="BSXN01000155">
    <property type="protein sequence ID" value="GME67350.1"/>
    <property type="molecule type" value="Genomic_DNA"/>
</dbReference>
<evidence type="ECO:0000256" key="3">
    <source>
        <dbReference type="ARBA" id="ARBA00022839"/>
    </source>
</evidence>
<evidence type="ECO:0000256" key="1">
    <source>
        <dbReference type="ARBA" id="ARBA00022722"/>
    </source>
</evidence>
<feature type="region of interest" description="Disordered" evidence="4">
    <location>
        <begin position="584"/>
        <end position="623"/>
    </location>
</feature>
<keyword evidence="6" id="KW-1185">Reference proteome</keyword>
<evidence type="ECO:0000256" key="4">
    <source>
        <dbReference type="SAM" id="MobiDB-lite"/>
    </source>
</evidence>
<dbReference type="GO" id="GO:0036297">
    <property type="term" value="P:interstrand cross-link repair"/>
    <property type="evidence" value="ECO:0007669"/>
    <property type="project" value="TreeGrafter"/>
</dbReference>